<gene>
    <name evidence="1" type="ORF">T265_08973</name>
</gene>
<dbReference type="RefSeq" id="XP_009173184.1">
    <property type="nucleotide sequence ID" value="XM_009174920.1"/>
</dbReference>
<proteinExistence type="predicted"/>
<evidence type="ECO:0000313" key="1">
    <source>
        <dbReference type="EMBL" id="KER23075.1"/>
    </source>
</evidence>
<accession>A0A074ZID4</accession>
<sequence length="74" mass="8469">MVVNEIMRRTVEGLQNPGVQVACEENLVDLEYADDIVLMFEEAEKAQVFLDELTKVIPSFDTMDEPPRAPDRKE</sequence>
<dbReference type="CTD" id="20323152"/>
<evidence type="ECO:0008006" key="3">
    <source>
        <dbReference type="Google" id="ProtNLM"/>
    </source>
</evidence>
<dbReference type="KEGG" id="ovi:T265_08973"/>
<dbReference type="GeneID" id="20323152"/>
<keyword evidence="2" id="KW-1185">Reference proteome</keyword>
<reference evidence="1 2" key="1">
    <citation type="submission" date="2013-11" db="EMBL/GenBank/DDBJ databases">
        <title>Opisthorchis viverrini - life in the bile duct.</title>
        <authorList>
            <person name="Young N.D."/>
            <person name="Nagarajan N."/>
            <person name="Lin S.J."/>
            <person name="Korhonen P.K."/>
            <person name="Jex A.R."/>
            <person name="Hall R.S."/>
            <person name="Safavi-Hemami H."/>
            <person name="Kaewkong W."/>
            <person name="Bertrand D."/>
            <person name="Gao S."/>
            <person name="Seet Q."/>
            <person name="Wongkham S."/>
            <person name="Teh B.T."/>
            <person name="Wongkham C."/>
            <person name="Intapan P.M."/>
            <person name="Maleewong W."/>
            <person name="Yang X."/>
            <person name="Hu M."/>
            <person name="Wang Z."/>
            <person name="Hofmann A."/>
            <person name="Sternberg P.W."/>
            <person name="Tan P."/>
            <person name="Wang J."/>
            <person name="Gasser R.B."/>
        </authorList>
    </citation>
    <scope>NUCLEOTIDE SEQUENCE [LARGE SCALE GENOMIC DNA]</scope>
</reference>
<dbReference type="OrthoDB" id="413835at2759"/>
<dbReference type="AlphaFoldDB" id="A0A074ZID4"/>
<dbReference type="EMBL" id="KL596866">
    <property type="protein sequence ID" value="KER23075.1"/>
    <property type="molecule type" value="Genomic_DNA"/>
</dbReference>
<dbReference type="Proteomes" id="UP000054324">
    <property type="component" value="Unassembled WGS sequence"/>
</dbReference>
<evidence type="ECO:0000313" key="2">
    <source>
        <dbReference type="Proteomes" id="UP000054324"/>
    </source>
</evidence>
<name>A0A074ZID4_OPIVI</name>
<protein>
    <recommendedName>
        <fullName evidence="3">Reverse transcriptase domain-containing protein</fullName>
    </recommendedName>
</protein>
<organism evidence="1 2">
    <name type="scientific">Opisthorchis viverrini</name>
    <name type="common">Southeast Asian liver fluke</name>
    <dbReference type="NCBI Taxonomy" id="6198"/>
    <lineage>
        <taxon>Eukaryota</taxon>
        <taxon>Metazoa</taxon>
        <taxon>Spiralia</taxon>
        <taxon>Lophotrochozoa</taxon>
        <taxon>Platyhelminthes</taxon>
        <taxon>Trematoda</taxon>
        <taxon>Digenea</taxon>
        <taxon>Opisthorchiida</taxon>
        <taxon>Opisthorchiata</taxon>
        <taxon>Opisthorchiidae</taxon>
        <taxon>Opisthorchis</taxon>
    </lineage>
</organism>